<feature type="non-terminal residue" evidence="3">
    <location>
        <position position="1"/>
    </location>
</feature>
<feature type="transmembrane region" description="Helical" evidence="2">
    <location>
        <begin position="79"/>
        <end position="96"/>
    </location>
</feature>
<keyword evidence="2" id="KW-0472">Membrane</keyword>
<dbReference type="Proteomes" id="UP000626109">
    <property type="component" value="Unassembled WGS sequence"/>
</dbReference>
<evidence type="ECO:0000313" key="3">
    <source>
        <dbReference type="EMBL" id="CAE8724678.1"/>
    </source>
</evidence>
<proteinExistence type="predicted"/>
<protein>
    <submittedName>
        <fullName evidence="3">Uncharacterized protein</fullName>
    </submittedName>
</protein>
<evidence type="ECO:0000256" key="2">
    <source>
        <dbReference type="SAM" id="Phobius"/>
    </source>
</evidence>
<comment type="caution">
    <text evidence="3">The sequence shown here is derived from an EMBL/GenBank/DDBJ whole genome shotgun (WGS) entry which is preliminary data.</text>
</comment>
<gene>
    <name evidence="3" type="ORF">PGLA2088_LOCUS43807</name>
</gene>
<accession>A0A813LDR0</accession>
<keyword evidence="2" id="KW-1133">Transmembrane helix</keyword>
<reference evidence="3" key="1">
    <citation type="submission" date="2021-02" db="EMBL/GenBank/DDBJ databases">
        <authorList>
            <person name="Dougan E. K."/>
            <person name="Rhodes N."/>
            <person name="Thang M."/>
            <person name="Chan C."/>
        </authorList>
    </citation>
    <scope>NUCLEOTIDE SEQUENCE</scope>
</reference>
<keyword evidence="2" id="KW-0812">Transmembrane</keyword>
<organism evidence="3 4">
    <name type="scientific">Polarella glacialis</name>
    <name type="common">Dinoflagellate</name>
    <dbReference type="NCBI Taxonomy" id="89957"/>
    <lineage>
        <taxon>Eukaryota</taxon>
        <taxon>Sar</taxon>
        <taxon>Alveolata</taxon>
        <taxon>Dinophyceae</taxon>
        <taxon>Suessiales</taxon>
        <taxon>Suessiaceae</taxon>
        <taxon>Polarella</taxon>
    </lineage>
</organism>
<feature type="compositionally biased region" description="Low complexity" evidence="1">
    <location>
        <begin position="159"/>
        <end position="173"/>
    </location>
</feature>
<evidence type="ECO:0000313" key="4">
    <source>
        <dbReference type="Proteomes" id="UP000626109"/>
    </source>
</evidence>
<sequence>FSRLAQLSVVSTALVLAISSQIQRESLQVTIFRGFIQAPILATQVAAIADTLLAMLWGGWRLHRLGGGGFFLRGLLRRMMSGWLALEVLFYAYFLARRRSLQQRRHLPPMLHQSAAGRRVKALREALRQLEKVIDPCCHSICDADTPSAFSPLRRRPRQGQQQQQPQQQQQQQHPAEVEARTAATAE</sequence>
<feature type="region of interest" description="Disordered" evidence="1">
    <location>
        <begin position="148"/>
        <end position="187"/>
    </location>
</feature>
<dbReference type="AlphaFoldDB" id="A0A813LDR0"/>
<dbReference type="EMBL" id="CAJNNW010034938">
    <property type="protein sequence ID" value="CAE8724678.1"/>
    <property type="molecule type" value="Genomic_DNA"/>
</dbReference>
<name>A0A813LDR0_POLGL</name>
<evidence type="ECO:0000256" key="1">
    <source>
        <dbReference type="SAM" id="MobiDB-lite"/>
    </source>
</evidence>